<reference evidence="2" key="1">
    <citation type="journal article" date="2021" name="Proc. Natl. Acad. Sci. U.S.A.">
        <title>A Catalog of Tens of Thousands of Viruses from Human Metagenomes Reveals Hidden Associations with Chronic Diseases.</title>
        <authorList>
            <person name="Tisza M.J."/>
            <person name="Buck C.B."/>
        </authorList>
    </citation>
    <scope>NUCLEOTIDE SEQUENCE</scope>
    <source>
        <strain evidence="2">Ct5rm7</strain>
    </source>
</reference>
<dbReference type="Pfam" id="PF01624">
    <property type="entry name" value="MutS_I"/>
    <property type="match status" value="1"/>
</dbReference>
<dbReference type="InterPro" id="IPR016151">
    <property type="entry name" value="DNA_mismatch_repair_MutS_N"/>
</dbReference>
<feature type="domain" description="DNA mismatch repair protein MutS-like N-terminal" evidence="1">
    <location>
        <begin position="8"/>
        <end position="86"/>
    </location>
</feature>
<proteinExistence type="predicted"/>
<evidence type="ECO:0000259" key="1">
    <source>
        <dbReference type="Pfam" id="PF01624"/>
    </source>
</evidence>
<name>A0A8S5RFN0_9VIRU</name>
<accession>A0A8S5RFN0</accession>
<dbReference type="SUPFAM" id="SSF55271">
    <property type="entry name" value="DNA repair protein MutS, domain I"/>
    <property type="match status" value="1"/>
</dbReference>
<organism evidence="2">
    <name type="scientific">virus sp. ct5rm7</name>
    <dbReference type="NCBI Taxonomy" id="2827298"/>
    <lineage>
        <taxon>Viruses</taxon>
    </lineage>
</organism>
<evidence type="ECO:0000313" key="2">
    <source>
        <dbReference type="EMBL" id="DAE30184.1"/>
    </source>
</evidence>
<dbReference type="GO" id="GO:0030983">
    <property type="term" value="F:mismatched DNA binding"/>
    <property type="evidence" value="ECO:0007669"/>
    <property type="project" value="InterPro"/>
</dbReference>
<dbReference type="GO" id="GO:0006298">
    <property type="term" value="P:mismatch repair"/>
    <property type="evidence" value="ECO:0007669"/>
    <property type="project" value="InterPro"/>
</dbReference>
<dbReference type="Gene3D" id="3.40.1170.10">
    <property type="entry name" value="DNA repair protein MutS, domain I"/>
    <property type="match status" value="1"/>
</dbReference>
<dbReference type="InterPro" id="IPR007695">
    <property type="entry name" value="DNA_mismatch_repair_MutS-lik_N"/>
</dbReference>
<protein>
    <submittedName>
        <fullName evidence="2">MutS domain I</fullName>
    </submittedName>
</protein>
<dbReference type="EMBL" id="BK059103">
    <property type="protein sequence ID" value="DAE30184.1"/>
    <property type="molecule type" value="Genomic_DNA"/>
</dbReference>
<dbReference type="GO" id="GO:0005524">
    <property type="term" value="F:ATP binding"/>
    <property type="evidence" value="ECO:0007669"/>
    <property type="project" value="InterPro"/>
</dbReference>
<sequence length="100" mass="11263">MKKEFIIERSYKQAKERHGKETLTLFHVGESYEAYYDDAETISRTTGAPLFDVTVGKIPAVRIPAPDMEECRNRLLNAGYTVCVSDVRGASGRHIIKADE</sequence>